<evidence type="ECO:0000313" key="8">
    <source>
        <dbReference type="EMBL" id="KXN68273.1"/>
    </source>
</evidence>
<proteinExistence type="predicted"/>
<dbReference type="Proteomes" id="UP000070444">
    <property type="component" value="Unassembled WGS sequence"/>
</dbReference>
<organism evidence="8 9">
    <name type="scientific">Conidiobolus coronatus (strain ATCC 28846 / CBS 209.66 / NRRL 28638)</name>
    <name type="common">Delacroixia coronata</name>
    <dbReference type="NCBI Taxonomy" id="796925"/>
    <lineage>
        <taxon>Eukaryota</taxon>
        <taxon>Fungi</taxon>
        <taxon>Fungi incertae sedis</taxon>
        <taxon>Zoopagomycota</taxon>
        <taxon>Entomophthoromycotina</taxon>
        <taxon>Entomophthoromycetes</taxon>
        <taxon>Entomophthorales</taxon>
        <taxon>Ancylistaceae</taxon>
        <taxon>Conidiobolus</taxon>
    </lineage>
</organism>
<dbReference type="InterPro" id="IPR013657">
    <property type="entry name" value="SCL35B1-4/HUT1"/>
</dbReference>
<dbReference type="AlphaFoldDB" id="A0A137NZK4"/>
<keyword evidence="3" id="KW-0762">Sugar transport</keyword>
<dbReference type="OMA" id="WAFEYNI"/>
<reference evidence="8 9" key="1">
    <citation type="journal article" date="2015" name="Genome Biol. Evol.">
        <title>Phylogenomic analyses indicate that early fungi evolved digesting cell walls of algal ancestors of land plants.</title>
        <authorList>
            <person name="Chang Y."/>
            <person name="Wang S."/>
            <person name="Sekimoto S."/>
            <person name="Aerts A.L."/>
            <person name="Choi C."/>
            <person name="Clum A."/>
            <person name="LaButti K.M."/>
            <person name="Lindquist E.A."/>
            <person name="Yee Ngan C."/>
            <person name="Ohm R.A."/>
            <person name="Salamov A.A."/>
            <person name="Grigoriev I.V."/>
            <person name="Spatafora J.W."/>
            <person name="Berbee M.L."/>
        </authorList>
    </citation>
    <scope>NUCLEOTIDE SEQUENCE [LARGE SCALE GENOMIC DNA]</scope>
    <source>
        <strain evidence="8 9">NRRL 28638</strain>
    </source>
</reference>
<dbReference type="PANTHER" id="PTHR10778:SF4">
    <property type="entry name" value="NUCLEOTIDE SUGAR TRANSPORTER SLC35B4"/>
    <property type="match status" value="1"/>
</dbReference>
<dbReference type="PANTHER" id="PTHR10778">
    <property type="entry name" value="SOLUTE CARRIER FAMILY 35 MEMBER B"/>
    <property type="match status" value="1"/>
</dbReference>
<keyword evidence="6 7" id="KW-0472">Membrane</keyword>
<evidence type="ECO:0000256" key="4">
    <source>
        <dbReference type="ARBA" id="ARBA00022692"/>
    </source>
</evidence>
<sequence length="356" mass="39347">MSNIISSLVGITTFEIIMSVGFIMGGCCSNAYFLEKIVKDAPSSGKFITFTQFLFLTLTGLYTNLEFKNYMPTLKKRNIPITRWLLVVCLFYSSSLLNNIAFDYNIPMILHIVFRSGSLFASMGLGWLFMNKKYNKKQVISITCVTIGVIITTLNSVNSKKSKSREDGEFNLSGQLVGIFILTLGLIASSGMSLLNEHTYKQFGKHTKESLFYTHLLSLPLFLPFISDIKSSMIDYINSDPIELQGVASELLNLAGIGNTPKLILYLVGNLITQYYCISGVRRLSAQSSALVINLVLTLRKMVSIIISVVYLGTTVNNQFILGAVLAFGGALVFSLSKSKPETVGGKMEDKKKKSE</sequence>
<dbReference type="EMBL" id="KQ964585">
    <property type="protein sequence ID" value="KXN68273.1"/>
    <property type="molecule type" value="Genomic_DNA"/>
</dbReference>
<keyword evidence="5 7" id="KW-1133">Transmembrane helix</keyword>
<dbReference type="GO" id="GO:0000139">
    <property type="term" value="C:Golgi membrane"/>
    <property type="evidence" value="ECO:0007669"/>
    <property type="project" value="TreeGrafter"/>
</dbReference>
<feature type="transmembrane region" description="Helical" evidence="7">
    <location>
        <begin position="139"/>
        <end position="157"/>
    </location>
</feature>
<evidence type="ECO:0000313" key="9">
    <source>
        <dbReference type="Proteomes" id="UP000070444"/>
    </source>
</evidence>
<evidence type="ECO:0000256" key="2">
    <source>
        <dbReference type="ARBA" id="ARBA00022448"/>
    </source>
</evidence>
<feature type="transmembrane region" description="Helical" evidence="7">
    <location>
        <begin position="291"/>
        <end position="313"/>
    </location>
</feature>
<dbReference type="GO" id="GO:0005464">
    <property type="term" value="F:UDP-xylose transmembrane transporter activity"/>
    <property type="evidence" value="ECO:0007669"/>
    <property type="project" value="TreeGrafter"/>
</dbReference>
<gene>
    <name evidence="8" type="ORF">CONCODRAFT_60326</name>
</gene>
<feature type="transmembrane region" description="Helical" evidence="7">
    <location>
        <begin position="12"/>
        <end position="33"/>
    </location>
</feature>
<evidence type="ECO:0000256" key="7">
    <source>
        <dbReference type="SAM" id="Phobius"/>
    </source>
</evidence>
<keyword evidence="4 7" id="KW-0812">Transmembrane</keyword>
<evidence type="ECO:0000256" key="1">
    <source>
        <dbReference type="ARBA" id="ARBA00004127"/>
    </source>
</evidence>
<evidence type="ECO:0000256" key="5">
    <source>
        <dbReference type="ARBA" id="ARBA00022989"/>
    </source>
</evidence>
<dbReference type="Pfam" id="PF08449">
    <property type="entry name" value="UAA"/>
    <property type="match status" value="1"/>
</dbReference>
<evidence type="ECO:0000256" key="3">
    <source>
        <dbReference type="ARBA" id="ARBA00022597"/>
    </source>
</evidence>
<accession>A0A137NZK4</accession>
<dbReference type="GO" id="GO:0005789">
    <property type="term" value="C:endoplasmic reticulum membrane"/>
    <property type="evidence" value="ECO:0007669"/>
    <property type="project" value="TreeGrafter"/>
</dbReference>
<dbReference type="SUPFAM" id="SSF103481">
    <property type="entry name" value="Multidrug resistance efflux transporter EmrE"/>
    <property type="match status" value="2"/>
</dbReference>
<feature type="transmembrane region" description="Helical" evidence="7">
    <location>
        <begin position="319"/>
        <end position="337"/>
    </location>
</feature>
<comment type="subcellular location">
    <subcellularLocation>
        <location evidence="1">Endomembrane system</location>
        <topology evidence="1">Multi-pass membrane protein</topology>
    </subcellularLocation>
</comment>
<dbReference type="GO" id="GO:0005462">
    <property type="term" value="F:UDP-N-acetylglucosamine transmembrane transporter activity"/>
    <property type="evidence" value="ECO:0007669"/>
    <property type="project" value="TreeGrafter"/>
</dbReference>
<protein>
    <submittedName>
        <fullName evidence="8">UAA transporter</fullName>
    </submittedName>
</protein>
<keyword evidence="2" id="KW-0813">Transport</keyword>
<dbReference type="InterPro" id="IPR037185">
    <property type="entry name" value="EmrE-like"/>
</dbReference>
<dbReference type="STRING" id="796925.A0A137NZK4"/>
<feature type="transmembrane region" description="Helical" evidence="7">
    <location>
        <begin position="84"/>
        <end position="102"/>
    </location>
</feature>
<feature type="transmembrane region" description="Helical" evidence="7">
    <location>
        <begin position="45"/>
        <end position="63"/>
    </location>
</feature>
<evidence type="ECO:0000256" key="6">
    <source>
        <dbReference type="ARBA" id="ARBA00023136"/>
    </source>
</evidence>
<name>A0A137NZK4_CONC2</name>
<dbReference type="OrthoDB" id="999962at2759"/>
<keyword evidence="9" id="KW-1185">Reference proteome</keyword>
<feature type="transmembrane region" description="Helical" evidence="7">
    <location>
        <begin position="108"/>
        <end position="130"/>
    </location>
</feature>
<feature type="transmembrane region" description="Helical" evidence="7">
    <location>
        <begin position="177"/>
        <end position="195"/>
    </location>
</feature>